<dbReference type="PRINTS" id="PR00111">
    <property type="entry name" value="ABHYDROLASE"/>
</dbReference>
<dbReference type="PANTHER" id="PTHR43798">
    <property type="entry name" value="MONOACYLGLYCEROL LIPASE"/>
    <property type="match status" value="1"/>
</dbReference>
<gene>
    <name evidence="2" type="ORF">SAMN05444374_103101</name>
</gene>
<dbReference type="RefSeq" id="WP_244516413.1">
    <property type="nucleotide sequence ID" value="NZ_FOJN01000003.1"/>
</dbReference>
<dbReference type="InterPro" id="IPR000073">
    <property type="entry name" value="AB_hydrolase_1"/>
</dbReference>
<reference evidence="2 3" key="1">
    <citation type="submission" date="2016-10" db="EMBL/GenBank/DDBJ databases">
        <authorList>
            <person name="de Groot N.N."/>
        </authorList>
    </citation>
    <scope>NUCLEOTIDE SEQUENCE [LARGE SCALE GENOMIC DNA]</scope>
    <source>
        <strain evidence="2 3">DSM 44908</strain>
    </source>
</reference>
<evidence type="ECO:0000313" key="2">
    <source>
        <dbReference type="EMBL" id="SFA44533.1"/>
    </source>
</evidence>
<dbReference type="Gene3D" id="3.40.50.1820">
    <property type="entry name" value="alpha/beta hydrolase"/>
    <property type="match status" value="1"/>
</dbReference>
<dbReference type="GeneID" id="85484958"/>
<protein>
    <submittedName>
        <fullName evidence="2">Pimeloyl-ACP methyl ester carboxylesterase</fullName>
    </submittedName>
</protein>
<dbReference type="Proteomes" id="UP000182054">
    <property type="component" value="Unassembled WGS sequence"/>
</dbReference>
<dbReference type="PANTHER" id="PTHR43798:SF33">
    <property type="entry name" value="HYDROLASE, PUTATIVE (AFU_ORTHOLOGUE AFUA_2G14860)-RELATED"/>
    <property type="match status" value="1"/>
</dbReference>
<evidence type="ECO:0000259" key="1">
    <source>
        <dbReference type="Pfam" id="PF00561"/>
    </source>
</evidence>
<dbReference type="AlphaFoldDB" id="A0A1I0SYS1"/>
<dbReference type="EMBL" id="FOJN01000003">
    <property type="protein sequence ID" value="SFA44533.1"/>
    <property type="molecule type" value="Genomic_DNA"/>
</dbReference>
<dbReference type="SUPFAM" id="SSF53474">
    <property type="entry name" value="alpha/beta-Hydrolases"/>
    <property type="match status" value="1"/>
</dbReference>
<sequence length="302" mass="32590">MAAFESAHPTMHTLVVHGDALRYLDVGTGPVVVLIHGLLGNHRNWAPQVETLSQNYRVIAPDLLGHGESDKPSGDYSPSAHAATVRDLLRSLDIESATFVGHSLGGGIAMQTLYLFPELVERMVLVASGGLGPEVSPLLRAATLPGSELVLPFMANRALRGITDRALSGLDKLGLPLMSPSAAEAWDAFGSIEDRGTRRAFLATARSVIGFHGQTISATPHFASFPTIDAMLVWGERDTIIPLSHTDNARAELPTGRVEIFPRAGHFPHLDYPDRFHRVFEEFMAETAGMPRPELVAAETHG</sequence>
<dbReference type="GO" id="GO:0003824">
    <property type="term" value="F:catalytic activity"/>
    <property type="evidence" value="ECO:0007669"/>
    <property type="project" value="UniProtKB-ARBA"/>
</dbReference>
<dbReference type="InterPro" id="IPR029058">
    <property type="entry name" value="AB_hydrolase_fold"/>
</dbReference>
<dbReference type="InterPro" id="IPR050266">
    <property type="entry name" value="AB_hydrolase_sf"/>
</dbReference>
<dbReference type="Pfam" id="PF00561">
    <property type="entry name" value="Abhydrolase_1"/>
    <property type="match status" value="1"/>
</dbReference>
<feature type="domain" description="AB hydrolase-1" evidence="1">
    <location>
        <begin position="30"/>
        <end position="271"/>
    </location>
</feature>
<dbReference type="GO" id="GO:0016020">
    <property type="term" value="C:membrane"/>
    <property type="evidence" value="ECO:0007669"/>
    <property type="project" value="TreeGrafter"/>
</dbReference>
<accession>A0A1I0SYS1</accession>
<organism evidence="2 3">
    <name type="scientific">Rhodococcoides kroppenstedtii</name>
    <dbReference type="NCBI Taxonomy" id="293050"/>
    <lineage>
        <taxon>Bacteria</taxon>
        <taxon>Bacillati</taxon>
        <taxon>Actinomycetota</taxon>
        <taxon>Actinomycetes</taxon>
        <taxon>Mycobacteriales</taxon>
        <taxon>Nocardiaceae</taxon>
        <taxon>Rhodococcoides</taxon>
    </lineage>
</organism>
<evidence type="ECO:0000313" key="3">
    <source>
        <dbReference type="Proteomes" id="UP000182054"/>
    </source>
</evidence>
<name>A0A1I0SYS1_9NOCA</name>
<proteinExistence type="predicted"/>